<dbReference type="RefSeq" id="WP_121157031.1">
    <property type="nucleotide sequence ID" value="NZ_RBKT01000001.1"/>
</dbReference>
<comment type="caution">
    <text evidence="3">The sequence shown here is derived from an EMBL/GenBank/DDBJ whole genome shotgun (WGS) entry which is preliminary data.</text>
</comment>
<feature type="region of interest" description="Disordered" evidence="1">
    <location>
        <begin position="1"/>
        <end position="20"/>
    </location>
</feature>
<dbReference type="AlphaFoldDB" id="A0A495JHC9"/>
<reference evidence="3 4" key="1">
    <citation type="submission" date="2018-10" db="EMBL/GenBank/DDBJ databases">
        <title>Sequencing the genomes of 1000 actinobacteria strains.</title>
        <authorList>
            <person name="Klenk H.-P."/>
        </authorList>
    </citation>
    <scope>NUCLEOTIDE SEQUENCE [LARGE SCALE GENOMIC DNA]</scope>
    <source>
        <strain evidence="3 4">DSM 45175</strain>
    </source>
</reference>
<sequence>MNARQYTNWRKSSRSDGGNCVEFARADDGTVGTRDSKDITGPVLEFDPASWRAFTDDVRGGKFDR</sequence>
<evidence type="ECO:0000256" key="1">
    <source>
        <dbReference type="SAM" id="MobiDB-lite"/>
    </source>
</evidence>
<name>A0A495JHC9_9ACTN</name>
<dbReference type="Pfam" id="PF04149">
    <property type="entry name" value="DUF397"/>
    <property type="match status" value="1"/>
</dbReference>
<feature type="compositionally biased region" description="Polar residues" evidence="1">
    <location>
        <begin position="1"/>
        <end position="10"/>
    </location>
</feature>
<dbReference type="OrthoDB" id="4560027at2"/>
<gene>
    <name evidence="3" type="ORF">BDK92_2729</name>
</gene>
<evidence type="ECO:0000259" key="2">
    <source>
        <dbReference type="Pfam" id="PF04149"/>
    </source>
</evidence>
<dbReference type="InterPro" id="IPR007278">
    <property type="entry name" value="DUF397"/>
</dbReference>
<protein>
    <submittedName>
        <fullName evidence="3">Uncharacterized protein DUF397</fullName>
    </submittedName>
</protein>
<dbReference type="Proteomes" id="UP000277671">
    <property type="component" value="Unassembled WGS sequence"/>
</dbReference>
<accession>A0A495JHC9</accession>
<evidence type="ECO:0000313" key="3">
    <source>
        <dbReference type="EMBL" id="RKR88406.1"/>
    </source>
</evidence>
<dbReference type="EMBL" id="RBKT01000001">
    <property type="protein sequence ID" value="RKR88406.1"/>
    <property type="molecule type" value="Genomic_DNA"/>
</dbReference>
<keyword evidence="4" id="KW-1185">Reference proteome</keyword>
<organism evidence="3 4">
    <name type="scientific">Micromonospora pisi</name>
    <dbReference type="NCBI Taxonomy" id="589240"/>
    <lineage>
        <taxon>Bacteria</taxon>
        <taxon>Bacillati</taxon>
        <taxon>Actinomycetota</taxon>
        <taxon>Actinomycetes</taxon>
        <taxon>Micromonosporales</taxon>
        <taxon>Micromonosporaceae</taxon>
        <taxon>Micromonospora</taxon>
    </lineage>
</organism>
<feature type="domain" description="DUF397" evidence="2">
    <location>
        <begin position="8"/>
        <end position="59"/>
    </location>
</feature>
<evidence type="ECO:0000313" key="4">
    <source>
        <dbReference type="Proteomes" id="UP000277671"/>
    </source>
</evidence>
<proteinExistence type="predicted"/>